<dbReference type="Proteomes" id="UP001165962">
    <property type="component" value="Unassembled WGS sequence"/>
</dbReference>
<sequence length="149" mass="16565">MTLVNELGSVEAFVKALFPSVVTVKQTVPLQPVAGTFVIRFQNGSTESETAHHFRNSRDYQLVYFGTSAADVLAKMDAVSSALYQTLLIPISGSLRYIRVDQFSMSAPFKTDNDVHAIIGVLSTEVRQARTQQVYDKIAQVYTRYITIP</sequence>
<dbReference type="RefSeq" id="WP_166150888.1">
    <property type="nucleotide sequence ID" value="NZ_JAAOIW010000005.1"/>
</dbReference>
<name>A0ABX0J5Q5_9BACL</name>
<accession>A0ABX0J5Q5</accession>
<evidence type="ECO:0000313" key="2">
    <source>
        <dbReference type="Proteomes" id="UP001165962"/>
    </source>
</evidence>
<organism evidence="1 2">
    <name type="scientific">Paenibacillus agricola</name>
    <dbReference type="NCBI Taxonomy" id="2716264"/>
    <lineage>
        <taxon>Bacteria</taxon>
        <taxon>Bacillati</taxon>
        <taxon>Bacillota</taxon>
        <taxon>Bacilli</taxon>
        <taxon>Bacillales</taxon>
        <taxon>Paenibacillaceae</taxon>
        <taxon>Paenibacillus</taxon>
    </lineage>
</organism>
<proteinExistence type="predicted"/>
<protein>
    <recommendedName>
        <fullName evidence="3">Sensory transduction regulator</fullName>
    </recommendedName>
</protein>
<gene>
    <name evidence="1" type="ORF">G9U52_14930</name>
</gene>
<reference evidence="1" key="1">
    <citation type="submission" date="2020-03" db="EMBL/GenBank/DDBJ databases">
        <title>Draft sequencing of Paenibacilllus sp. S3N08.</title>
        <authorList>
            <person name="Kim D.-U."/>
        </authorList>
    </citation>
    <scope>NUCLEOTIDE SEQUENCE</scope>
    <source>
        <strain evidence="1">S3N08</strain>
    </source>
</reference>
<keyword evidence="2" id="KW-1185">Reference proteome</keyword>
<dbReference type="EMBL" id="JAAOIW010000005">
    <property type="protein sequence ID" value="NHN31131.1"/>
    <property type="molecule type" value="Genomic_DNA"/>
</dbReference>
<comment type="caution">
    <text evidence="1">The sequence shown here is derived from an EMBL/GenBank/DDBJ whole genome shotgun (WGS) entry which is preliminary data.</text>
</comment>
<evidence type="ECO:0000313" key="1">
    <source>
        <dbReference type="EMBL" id="NHN31131.1"/>
    </source>
</evidence>
<evidence type="ECO:0008006" key="3">
    <source>
        <dbReference type="Google" id="ProtNLM"/>
    </source>
</evidence>